<keyword evidence="3" id="KW-1185">Reference proteome</keyword>
<protein>
    <submittedName>
        <fullName evidence="2">Uncharacterized protein</fullName>
    </submittedName>
</protein>
<name>A0ABP7I0K2_9ACTN</name>
<gene>
    <name evidence="2" type="ORF">GCM10022403_045800</name>
</gene>
<evidence type="ECO:0000313" key="3">
    <source>
        <dbReference type="Proteomes" id="UP001501009"/>
    </source>
</evidence>
<sequence length="133" mass="13671">MASPVSGSTASTCSHTPTGAPDGCRQGAGGRWNSDWGLLIGMLLQGWAGAGAARRRKLTPRSVVSRDAARAELAADAVDVQVDGAAAGVYVKVLRSALSTPVGGRHQAERERCEGPAQARVCVGPSCVRSYLP</sequence>
<comment type="caution">
    <text evidence="2">The sequence shown here is derived from an EMBL/GenBank/DDBJ whole genome shotgun (WGS) entry which is preliminary data.</text>
</comment>
<organism evidence="2 3">
    <name type="scientific">Streptomyces coacervatus</name>
    <dbReference type="NCBI Taxonomy" id="647381"/>
    <lineage>
        <taxon>Bacteria</taxon>
        <taxon>Bacillati</taxon>
        <taxon>Actinomycetota</taxon>
        <taxon>Actinomycetes</taxon>
        <taxon>Kitasatosporales</taxon>
        <taxon>Streptomycetaceae</taxon>
        <taxon>Streptomyces</taxon>
    </lineage>
</organism>
<evidence type="ECO:0000256" key="1">
    <source>
        <dbReference type="SAM" id="MobiDB-lite"/>
    </source>
</evidence>
<reference evidence="3" key="1">
    <citation type="journal article" date="2019" name="Int. J. Syst. Evol. Microbiol.">
        <title>The Global Catalogue of Microorganisms (GCM) 10K type strain sequencing project: providing services to taxonomists for standard genome sequencing and annotation.</title>
        <authorList>
            <consortium name="The Broad Institute Genomics Platform"/>
            <consortium name="The Broad Institute Genome Sequencing Center for Infectious Disease"/>
            <person name="Wu L."/>
            <person name="Ma J."/>
        </authorList>
    </citation>
    <scope>NUCLEOTIDE SEQUENCE [LARGE SCALE GENOMIC DNA]</scope>
    <source>
        <strain evidence="3">JCM 17138</strain>
    </source>
</reference>
<feature type="compositionally biased region" description="Polar residues" evidence="1">
    <location>
        <begin position="1"/>
        <end position="17"/>
    </location>
</feature>
<proteinExistence type="predicted"/>
<evidence type="ECO:0000313" key="2">
    <source>
        <dbReference type="EMBL" id="GAA3806574.1"/>
    </source>
</evidence>
<dbReference type="EMBL" id="BAABDE010000020">
    <property type="protein sequence ID" value="GAA3806574.1"/>
    <property type="molecule type" value="Genomic_DNA"/>
</dbReference>
<feature type="region of interest" description="Disordered" evidence="1">
    <location>
        <begin position="1"/>
        <end position="27"/>
    </location>
</feature>
<dbReference type="Proteomes" id="UP001501009">
    <property type="component" value="Unassembled WGS sequence"/>
</dbReference>
<accession>A0ABP7I0K2</accession>